<accession>R4YV68</accession>
<evidence type="ECO:0000313" key="1">
    <source>
        <dbReference type="EMBL" id="CCK77674.1"/>
    </source>
</evidence>
<dbReference type="AlphaFoldDB" id="R4YV68"/>
<name>R4YV68_OLEAN</name>
<dbReference type="KEGG" id="oai:OLEAN_C34980"/>
<reference evidence="1 2" key="1">
    <citation type="journal article" date="2013" name="Nat. Commun.">
        <title>Genome sequence and functional genomic analysis of the oil-degrading bacterium Oleispira antarctica.</title>
        <authorList>
            <person name="Kube M."/>
            <person name="Chernikova T.N."/>
            <person name="Al-Ramahi Y."/>
            <person name="Beloqui A."/>
            <person name="Lopez-Cortez N."/>
            <person name="Guazzaroni M.E."/>
            <person name="Heipieper H.J."/>
            <person name="Klages S."/>
            <person name="Kotsyurbenko O.R."/>
            <person name="Langer I."/>
            <person name="Nechitaylo T.Y."/>
            <person name="Lunsdorf H."/>
            <person name="Fernandez M."/>
            <person name="Juarez S."/>
            <person name="Ciordia S."/>
            <person name="Singer A."/>
            <person name="Kagan O."/>
            <person name="Egorova O."/>
            <person name="Petit P.A."/>
            <person name="Stogios P."/>
            <person name="Kim Y."/>
            <person name="Tchigvintsev A."/>
            <person name="Flick R."/>
            <person name="Denaro R."/>
            <person name="Genovese M."/>
            <person name="Albar J.P."/>
            <person name="Reva O.N."/>
            <person name="Martinez-Gomariz M."/>
            <person name="Tran H."/>
            <person name="Ferrer M."/>
            <person name="Savchenko A."/>
            <person name="Yakunin A.F."/>
            <person name="Yakimov M.M."/>
            <person name="Golyshina O.V."/>
            <person name="Reinhardt R."/>
            <person name="Golyshin P.N."/>
        </authorList>
    </citation>
    <scope>NUCLEOTIDE SEQUENCE [LARGE SCALE GENOMIC DNA]</scope>
</reference>
<keyword evidence="2" id="KW-1185">Reference proteome</keyword>
<proteinExistence type="predicted"/>
<dbReference type="HOGENOM" id="CLU_124845_0_0_6"/>
<protein>
    <submittedName>
        <fullName evidence="1">Uncharacterized protein</fullName>
    </submittedName>
</protein>
<organism evidence="1 2">
    <name type="scientific">Oleispira antarctica RB-8</name>
    <dbReference type="NCBI Taxonomy" id="698738"/>
    <lineage>
        <taxon>Bacteria</taxon>
        <taxon>Pseudomonadati</taxon>
        <taxon>Pseudomonadota</taxon>
        <taxon>Gammaproteobacteria</taxon>
        <taxon>Oceanospirillales</taxon>
        <taxon>Oceanospirillaceae</taxon>
        <taxon>Oleispira</taxon>
    </lineage>
</organism>
<dbReference type="EMBL" id="FO203512">
    <property type="protein sequence ID" value="CCK77674.1"/>
    <property type="molecule type" value="Genomic_DNA"/>
</dbReference>
<gene>
    <name evidence="1" type="ORF">OLEAN_C34980</name>
</gene>
<evidence type="ECO:0000313" key="2">
    <source>
        <dbReference type="Proteomes" id="UP000032749"/>
    </source>
</evidence>
<sequence length="181" mass="20719">MIEAYTKKYWLSELKDSAGFLESLYRTTVWDSELEFKTEKAIFLGFYAIRKLRESKLLSSVVCGLNTSLISHPIRDGVVLNKDEHWSKKYNVGQNDEKNLPLKTLCDQFVHSKIYSPFIPEGLGCLGFFFASDSECKNQVYYVQLIKVVSIFLSVVHDNKIQLKLDVNGAVITAKNIKEHT</sequence>
<dbReference type="Proteomes" id="UP000032749">
    <property type="component" value="Chromosome"/>
</dbReference>
<dbReference type="OrthoDB" id="582074at2"/>